<reference evidence="1" key="1">
    <citation type="submission" date="2022-07" db="EMBL/GenBank/DDBJ databases">
        <title>The genome of Lyophyllum shimeji provides insight into the initial evolution of ectomycorrhizal fungal genome.</title>
        <authorList>
            <person name="Kobayashi Y."/>
            <person name="Shibata T."/>
            <person name="Hirakawa H."/>
            <person name="Shigenobu S."/>
            <person name="Nishiyama T."/>
            <person name="Yamada A."/>
            <person name="Hasebe M."/>
            <person name="Kawaguchi M."/>
        </authorList>
    </citation>
    <scope>NUCLEOTIDE SEQUENCE</scope>
    <source>
        <strain evidence="1">AT787</strain>
    </source>
</reference>
<proteinExistence type="predicted"/>
<keyword evidence="2" id="KW-1185">Reference proteome</keyword>
<protein>
    <submittedName>
        <fullName evidence="1">Uncharacterized protein</fullName>
    </submittedName>
</protein>
<evidence type="ECO:0000313" key="2">
    <source>
        <dbReference type="Proteomes" id="UP001063166"/>
    </source>
</evidence>
<dbReference type="Proteomes" id="UP001063166">
    <property type="component" value="Unassembled WGS sequence"/>
</dbReference>
<comment type="caution">
    <text evidence="1">The sequence shown here is derived from an EMBL/GenBank/DDBJ whole genome shotgun (WGS) entry which is preliminary data.</text>
</comment>
<sequence length="151" mass="16027">MSTPWSSDHSALRTDRTPERADFSAAAALATTSSRTFAVASADVPQDLVLLAGGDETLQARTAKNSGLSNTMSRCQHTVSVIGRAKVRQACPYYVQDVVQHEVEVGQIQGPGLPPIELLGGQEVLEVLVVRVDFDLVPAPSRKCATPRSAG</sequence>
<accession>A0A9P3UHQ8</accession>
<name>A0A9P3UHQ8_LYOSH</name>
<gene>
    <name evidence="1" type="ORF">LshimejAT787_0102670</name>
</gene>
<dbReference type="EMBL" id="BRPK01000001">
    <property type="protein sequence ID" value="GLB33383.1"/>
    <property type="molecule type" value="Genomic_DNA"/>
</dbReference>
<organism evidence="1 2">
    <name type="scientific">Lyophyllum shimeji</name>
    <name type="common">Hon-shimeji</name>
    <name type="synonym">Tricholoma shimeji</name>
    <dbReference type="NCBI Taxonomy" id="47721"/>
    <lineage>
        <taxon>Eukaryota</taxon>
        <taxon>Fungi</taxon>
        <taxon>Dikarya</taxon>
        <taxon>Basidiomycota</taxon>
        <taxon>Agaricomycotina</taxon>
        <taxon>Agaricomycetes</taxon>
        <taxon>Agaricomycetidae</taxon>
        <taxon>Agaricales</taxon>
        <taxon>Tricholomatineae</taxon>
        <taxon>Lyophyllaceae</taxon>
        <taxon>Lyophyllum</taxon>
    </lineage>
</organism>
<dbReference type="AlphaFoldDB" id="A0A9P3UHQ8"/>
<evidence type="ECO:0000313" key="1">
    <source>
        <dbReference type="EMBL" id="GLB33383.1"/>
    </source>
</evidence>